<dbReference type="InterPro" id="IPR021329">
    <property type="entry name" value="DUF2938"/>
</dbReference>
<evidence type="ECO:0000256" key="1">
    <source>
        <dbReference type="SAM" id="Phobius"/>
    </source>
</evidence>
<organism evidence="2 3">
    <name type="scientific">Salinicola endophyticus</name>
    <dbReference type="NCBI Taxonomy" id="1949083"/>
    <lineage>
        <taxon>Bacteria</taxon>
        <taxon>Pseudomonadati</taxon>
        <taxon>Pseudomonadota</taxon>
        <taxon>Gammaproteobacteria</taxon>
        <taxon>Oceanospirillales</taxon>
        <taxon>Halomonadaceae</taxon>
        <taxon>Salinicola</taxon>
    </lineage>
</organism>
<feature type="transmembrane region" description="Helical" evidence="1">
    <location>
        <begin position="102"/>
        <end position="122"/>
    </location>
</feature>
<feature type="transmembrane region" description="Helical" evidence="1">
    <location>
        <begin position="7"/>
        <end position="27"/>
    </location>
</feature>
<dbReference type="Pfam" id="PF11158">
    <property type="entry name" value="DUF2938"/>
    <property type="match status" value="1"/>
</dbReference>
<keyword evidence="1" id="KW-1133">Transmembrane helix</keyword>
<keyword evidence="1" id="KW-0812">Transmembrane</keyword>
<dbReference type="Proteomes" id="UP001321526">
    <property type="component" value="Chromosome"/>
</dbReference>
<dbReference type="EMBL" id="CP035631">
    <property type="protein sequence ID" value="WFF42047.1"/>
    <property type="molecule type" value="Genomic_DNA"/>
</dbReference>
<gene>
    <name evidence="2" type="ORF">EVC62_11335</name>
</gene>
<reference evidence="2 3" key="1">
    <citation type="submission" date="2019-01" db="EMBL/GenBank/DDBJ databases">
        <title>Genome sequence of Salinicola endophyticus REST5.</title>
        <authorList>
            <person name="Nascimento F.X."/>
        </authorList>
    </citation>
    <scope>NUCLEOTIDE SEQUENCE [LARGE SCALE GENOMIC DNA]</scope>
    <source>
        <strain evidence="2 3">REST5</strain>
    </source>
</reference>
<protein>
    <submittedName>
        <fullName evidence="2">DUF2938 domain-containing protein</fullName>
    </submittedName>
</protein>
<evidence type="ECO:0000313" key="2">
    <source>
        <dbReference type="EMBL" id="WFF42047.1"/>
    </source>
</evidence>
<proteinExistence type="predicted"/>
<keyword evidence="3" id="KW-1185">Reference proteome</keyword>
<feature type="transmembrane region" description="Helical" evidence="1">
    <location>
        <begin position="142"/>
        <end position="163"/>
    </location>
</feature>
<keyword evidence="1" id="KW-0472">Membrane</keyword>
<evidence type="ECO:0000313" key="3">
    <source>
        <dbReference type="Proteomes" id="UP001321526"/>
    </source>
</evidence>
<dbReference type="RefSeq" id="WP_282234906.1">
    <property type="nucleotide sequence ID" value="NZ_CP035631.1"/>
</dbReference>
<name>A0ABY8FGU9_9GAMM</name>
<feature type="transmembrane region" description="Helical" evidence="1">
    <location>
        <begin position="73"/>
        <end position="95"/>
    </location>
</feature>
<accession>A0ABY8FGU9</accession>
<sequence length="164" mass="17217">MTTVEVAVRVVLVGIGATWIMDLWTAFLKALGVPTLNYALVGRLIGHLRGGQLVHASIGKAAPIQGERLLGWAVHYAVGIAFAALLVICCGADWLHDPSWRAALGVGVATLVFPLFVMQPAMGAGIAGSRTPTPLKNALRSLATHVIFGGGLYISALLLARIWA</sequence>